<organism evidence="1 2">
    <name type="scientific">Clonorchis sinensis</name>
    <name type="common">Chinese liver fluke</name>
    <dbReference type="NCBI Taxonomy" id="79923"/>
    <lineage>
        <taxon>Eukaryota</taxon>
        <taxon>Metazoa</taxon>
        <taxon>Spiralia</taxon>
        <taxon>Lophotrochozoa</taxon>
        <taxon>Platyhelminthes</taxon>
        <taxon>Trematoda</taxon>
        <taxon>Digenea</taxon>
        <taxon>Opisthorchiida</taxon>
        <taxon>Opisthorchiata</taxon>
        <taxon>Opisthorchiidae</taxon>
        <taxon>Clonorchis</taxon>
    </lineage>
</organism>
<dbReference type="Proteomes" id="UP000008909">
    <property type="component" value="Unassembled WGS sequence"/>
</dbReference>
<dbReference type="EMBL" id="DF144714">
    <property type="protein sequence ID" value="GAA57393.1"/>
    <property type="molecule type" value="Genomic_DNA"/>
</dbReference>
<evidence type="ECO:0000313" key="2">
    <source>
        <dbReference type="Proteomes" id="UP000008909"/>
    </source>
</evidence>
<name>G7YWR3_CLOSI</name>
<evidence type="ECO:0000313" key="1">
    <source>
        <dbReference type="EMBL" id="GAA57393.1"/>
    </source>
</evidence>
<gene>
    <name evidence="1" type="ORF">CLF_112658</name>
</gene>
<reference key="2">
    <citation type="submission" date="2011-10" db="EMBL/GenBank/DDBJ databases">
        <title>The genome and transcriptome sequence of Clonorchis sinensis provide insights into the carcinogenic liver fluke.</title>
        <authorList>
            <person name="Wang X."/>
            <person name="Huang Y."/>
            <person name="Chen W."/>
            <person name="Liu H."/>
            <person name="Guo L."/>
            <person name="Chen Y."/>
            <person name="Luo F."/>
            <person name="Zhou W."/>
            <person name="Sun J."/>
            <person name="Mao Q."/>
            <person name="Liang P."/>
            <person name="Zhou C."/>
            <person name="Tian Y."/>
            <person name="Men J."/>
            <person name="Lv X."/>
            <person name="Huang L."/>
            <person name="Zhou J."/>
            <person name="Hu Y."/>
            <person name="Li R."/>
            <person name="Zhang F."/>
            <person name="Lei H."/>
            <person name="Li X."/>
            <person name="Hu X."/>
            <person name="Liang C."/>
            <person name="Xu J."/>
            <person name="Wu Z."/>
            <person name="Yu X."/>
        </authorList>
    </citation>
    <scope>NUCLEOTIDE SEQUENCE</scope>
    <source>
        <strain>Henan</strain>
    </source>
</reference>
<dbReference type="AlphaFoldDB" id="G7YWR3"/>
<keyword evidence="2" id="KW-1185">Reference proteome</keyword>
<protein>
    <submittedName>
        <fullName evidence="1">Uncharacterized protein</fullName>
    </submittedName>
</protein>
<reference evidence="1" key="1">
    <citation type="journal article" date="2011" name="Genome Biol.">
        <title>The draft genome of the carcinogenic human liver fluke Clonorchis sinensis.</title>
        <authorList>
            <person name="Wang X."/>
            <person name="Chen W."/>
            <person name="Huang Y."/>
            <person name="Sun J."/>
            <person name="Men J."/>
            <person name="Liu H."/>
            <person name="Luo F."/>
            <person name="Guo L."/>
            <person name="Lv X."/>
            <person name="Deng C."/>
            <person name="Zhou C."/>
            <person name="Fan Y."/>
            <person name="Li X."/>
            <person name="Huang L."/>
            <person name="Hu Y."/>
            <person name="Liang C."/>
            <person name="Hu X."/>
            <person name="Xu J."/>
            <person name="Yu X."/>
        </authorList>
    </citation>
    <scope>NUCLEOTIDE SEQUENCE [LARGE SCALE GENOMIC DNA]</scope>
    <source>
        <strain evidence="1">Henan</strain>
    </source>
</reference>
<sequence length="619" mass="69479">MEYGAGLVCHSSEKFGVCVRVRTSDITVVFQIVADESLADLEYAVNIALVCEDQDEAQLLLIRLTTIVLSCVTRLATSKFEVMLQNGQSLKIFLTTQGESLKIVKTFTYFGICIRSDENVSVESLMEIVVNRIQFFFIIMNIIIDSMTSVFNTDASLPYNHDLFESLIAKKRIKPPGSASYCNIECRHIRSTASNIPTCWATDSGRVMRRLVDRNPEDSSPIGCFQTALLRLQLTEKCASSTPGIHFVGLENPGLRLVSKKHHSHARAHQDSTAVCHETNLTELPGRQSRKLLRYSDKWEQAGDEILVEGYSSVEVNELHIRKPPSSTAPSVQSMTEEYAELFTDYNDSFGFFLFYHDTYGQRLHVETDNKSSSGTGLPEITRKMQALWAVRLQQYDSTIRLFAIAEHMYAGGCCTTIATSNSFELMAQFRIRAFLLGERLKGARFVAQNDLRIESPSGEMELINATDKGFHASLPGRGLIVPIHHNAGRRGFYETDGPMTYKERFLEERSRVEGSGEVHRQFTDRSIPFVTFLLRQQNRLIVRFDHTADQPHVSERSIVRTTNRKVVDCKLGTGLSAFVLGMFVCIEATSKLTRTSSMSDGKPCDLIGKVVRIPNEGA</sequence>
<accession>G7YWR3</accession>
<proteinExistence type="predicted"/>